<dbReference type="Gene3D" id="1.10.10.10">
    <property type="entry name" value="Winged helix-like DNA-binding domain superfamily/Winged helix DNA-binding domain"/>
    <property type="match status" value="1"/>
</dbReference>
<evidence type="ECO:0000256" key="1">
    <source>
        <dbReference type="ARBA" id="ARBA00009437"/>
    </source>
</evidence>
<dbReference type="InterPro" id="IPR005119">
    <property type="entry name" value="LysR_subst-bd"/>
</dbReference>
<organism evidence="6 7">
    <name type="scientific">Sphingomonas paeninsulae</name>
    <dbReference type="NCBI Taxonomy" id="2319844"/>
    <lineage>
        <taxon>Bacteria</taxon>
        <taxon>Pseudomonadati</taxon>
        <taxon>Pseudomonadota</taxon>
        <taxon>Alphaproteobacteria</taxon>
        <taxon>Sphingomonadales</taxon>
        <taxon>Sphingomonadaceae</taxon>
        <taxon>Sphingomonas</taxon>
    </lineage>
</organism>
<dbReference type="InterPro" id="IPR036390">
    <property type="entry name" value="WH_DNA-bd_sf"/>
</dbReference>
<dbReference type="Pfam" id="PF03466">
    <property type="entry name" value="LysR_substrate"/>
    <property type="match status" value="1"/>
</dbReference>
<dbReference type="PANTHER" id="PTHR30579">
    <property type="entry name" value="TRANSCRIPTIONAL REGULATOR"/>
    <property type="match status" value="1"/>
</dbReference>
<dbReference type="Pfam" id="PF00126">
    <property type="entry name" value="HTH_1"/>
    <property type="match status" value="1"/>
</dbReference>
<evidence type="ECO:0000256" key="2">
    <source>
        <dbReference type="ARBA" id="ARBA00023015"/>
    </source>
</evidence>
<proteinExistence type="inferred from homology"/>
<evidence type="ECO:0000313" key="6">
    <source>
        <dbReference type="EMBL" id="AYJ84731.1"/>
    </source>
</evidence>
<dbReference type="FunFam" id="1.10.10.10:FF:000001">
    <property type="entry name" value="LysR family transcriptional regulator"/>
    <property type="match status" value="1"/>
</dbReference>
<comment type="similarity">
    <text evidence="1">Belongs to the LysR transcriptional regulatory family.</text>
</comment>
<dbReference type="PROSITE" id="PS50931">
    <property type="entry name" value="HTH_LYSR"/>
    <property type="match status" value="1"/>
</dbReference>
<protein>
    <submittedName>
        <fullName evidence="6">LysR family transcriptional regulator</fullName>
    </submittedName>
</protein>
<dbReference type="GO" id="GO:0003677">
    <property type="term" value="F:DNA binding"/>
    <property type="evidence" value="ECO:0007669"/>
    <property type="project" value="UniProtKB-KW"/>
</dbReference>
<dbReference type="GO" id="GO:0003700">
    <property type="term" value="F:DNA-binding transcription factor activity"/>
    <property type="evidence" value="ECO:0007669"/>
    <property type="project" value="InterPro"/>
</dbReference>
<evidence type="ECO:0000259" key="5">
    <source>
        <dbReference type="PROSITE" id="PS50931"/>
    </source>
</evidence>
<evidence type="ECO:0000256" key="3">
    <source>
        <dbReference type="ARBA" id="ARBA00023125"/>
    </source>
</evidence>
<keyword evidence="4" id="KW-0804">Transcription</keyword>
<name>A0A494TFW5_SPHPE</name>
<gene>
    <name evidence="6" type="ORF">D3Y57_00440</name>
</gene>
<dbReference type="Gene3D" id="3.40.190.10">
    <property type="entry name" value="Periplasmic binding protein-like II"/>
    <property type="match status" value="2"/>
</dbReference>
<dbReference type="EMBL" id="CP032827">
    <property type="protein sequence ID" value="AYJ84731.1"/>
    <property type="molecule type" value="Genomic_DNA"/>
</dbReference>
<dbReference type="Proteomes" id="UP000276254">
    <property type="component" value="Plasmid unnamed2"/>
</dbReference>
<reference evidence="6 7" key="1">
    <citation type="submission" date="2018-09" db="EMBL/GenBank/DDBJ databases">
        <title>Sphingomonas peninsula sp. nov., isolated from fildes peninsula, Antarctic soil.</title>
        <authorList>
            <person name="Yingchao G."/>
        </authorList>
    </citation>
    <scope>NUCLEOTIDE SEQUENCE [LARGE SCALE GENOMIC DNA]</scope>
    <source>
        <strain evidence="6 7">YZ-8</strain>
        <plasmid evidence="6 7">unnamed2</plasmid>
    </source>
</reference>
<keyword evidence="6" id="KW-0614">Plasmid</keyword>
<dbReference type="KEGG" id="spha:D3Y57_00440"/>
<dbReference type="InterPro" id="IPR000847">
    <property type="entry name" value="LysR_HTH_N"/>
</dbReference>
<evidence type="ECO:0000256" key="4">
    <source>
        <dbReference type="ARBA" id="ARBA00023163"/>
    </source>
</evidence>
<keyword evidence="3" id="KW-0238">DNA-binding</keyword>
<dbReference type="SUPFAM" id="SSF46785">
    <property type="entry name" value="Winged helix' DNA-binding domain"/>
    <property type="match status" value="1"/>
</dbReference>
<accession>A0A494TFW5</accession>
<feature type="domain" description="HTH lysR-type" evidence="5">
    <location>
        <begin position="3"/>
        <end position="60"/>
    </location>
</feature>
<dbReference type="InterPro" id="IPR036388">
    <property type="entry name" value="WH-like_DNA-bd_sf"/>
</dbReference>
<dbReference type="PRINTS" id="PR00039">
    <property type="entry name" value="HTHLYSR"/>
</dbReference>
<dbReference type="PANTHER" id="PTHR30579:SF7">
    <property type="entry name" value="HTH-TYPE TRANSCRIPTIONAL REGULATOR LRHA-RELATED"/>
    <property type="match status" value="1"/>
</dbReference>
<dbReference type="OrthoDB" id="9789529at2"/>
<keyword evidence="2" id="KW-0805">Transcription regulation</keyword>
<dbReference type="InterPro" id="IPR050176">
    <property type="entry name" value="LTTR"/>
</dbReference>
<sequence>MLLDPRLLRTFVAIVETGSFTLAAKRLNSTQSTVSQHLGKLETAVGHRLIERADRPVGPTPAGGRLLGYARRLLALQDEAKAILADPAGTTTIRIGVPDDIVNSAMSRQFAQFAERHREIRLDVTTGLSRDLTRRFRAGEFDIAIVKEAVPSGDARASFAEPLAWFEATDRAQPWPDPIPLVTFPPGGLYRDLMIERIERAQMRWYIAFTGNSLGSVLSAVEAGLGLSVIPNSTTASHAVQISTIFPAEPPLVLSIYAWEPGGTTGELVNAMTNTLFGRSK</sequence>
<geneLocation type="plasmid" evidence="6">
    <name>unnamed2</name>
</geneLocation>
<dbReference type="AlphaFoldDB" id="A0A494TFW5"/>
<keyword evidence="7" id="KW-1185">Reference proteome</keyword>
<evidence type="ECO:0000313" key="7">
    <source>
        <dbReference type="Proteomes" id="UP000276254"/>
    </source>
</evidence>
<dbReference type="SUPFAM" id="SSF53850">
    <property type="entry name" value="Periplasmic binding protein-like II"/>
    <property type="match status" value="1"/>
</dbReference>